<name>A0A0F8XGC3_9ZZZZ</name>
<dbReference type="NCBIfam" id="TIGR00180">
    <property type="entry name" value="parB_part"/>
    <property type="match status" value="1"/>
</dbReference>
<dbReference type="InterPro" id="IPR050336">
    <property type="entry name" value="Chromosome_partition/occlusion"/>
</dbReference>
<organism evidence="3">
    <name type="scientific">marine sediment metagenome</name>
    <dbReference type="NCBI Taxonomy" id="412755"/>
    <lineage>
        <taxon>unclassified sequences</taxon>
        <taxon>metagenomes</taxon>
        <taxon>ecological metagenomes</taxon>
    </lineage>
</organism>
<dbReference type="InterPro" id="IPR003115">
    <property type="entry name" value="ParB_N"/>
</dbReference>
<dbReference type="Gene3D" id="3.90.1530.30">
    <property type="match status" value="1"/>
</dbReference>
<dbReference type="InterPro" id="IPR036086">
    <property type="entry name" value="ParB/Sulfiredoxin_sf"/>
</dbReference>
<evidence type="ECO:0000256" key="1">
    <source>
        <dbReference type="ARBA" id="ARBA00022829"/>
    </source>
</evidence>
<dbReference type="GO" id="GO:0005694">
    <property type="term" value="C:chromosome"/>
    <property type="evidence" value="ECO:0007669"/>
    <property type="project" value="TreeGrafter"/>
</dbReference>
<reference evidence="3" key="1">
    <citation type="journal article" date="2015" name="Nature">
        <title>Complex archaea that bridge the gap between prokaryotes and eukaryotes.</title>
        <authorList>
            <person name="Spang A."/>
            <person name="Saw J.H."/>
            <person name="Jorgensen S.L."/>
            <person name="Zaremba-Niedzwiedzka K."/>
            <person name="Martijn J."/>
            <person name="Lind A.E."/>
            <person name="van Eijk R."/>
            <person name="Schleper C."/>
            <person name="Guy L."/>
            <person name="Ettema T.J."/>
        </authorList>
    </citation>
    <scope>NUCLEOTIDE SEQUENCE</scope>
</reference>
<accession>A0A0F8XGC3</accession>
<dbReference type="PANTHER" id="PTHR33375:SF1">
    <property type="entry name" value="CHROMOSOME-PARTITIONING PROTEIN PARB-RELATED"/>
    <property type="match status" value="1"/>
</dbReference>
<dbReference type="Pfam" id="PF17762">
    <property type="entry name" value="HTH_ParB"/>
    <property type="match status" value="1"/>
</dbReference>
<proteinExistence type="predicted"/>
<dbReference type="SUPFAM" id="SSF109709">
    <property type="entry name" value="KorB DNA-binding domain-like"/>
    <property type="match status" value="1"/>
</dbReference>
<dbReference type="GO" id="GO:0007059">
    <property type="term" value="P:chromosome segregation"/>
    <property type="evidence" value="ECO:0007669"/>
    <property type="project" value="UniProtKB-KW"/>
</dbReference>
<dbReference type="Gene3D" id="1.10.10.2830">
    <property type="match status" value="1"/>
</dbReference>
<dbReference type="PANTHER" id="PTHR33375">
    <property type="entry name" value="CHROMOSOME-PARTITIONING PROTEIN PARB-RELATED"/>
    <property type="match status" value="1"/>
</dbReference>
<dbReference type="AlphaFoldDB" id="A0A0F8XGC3"/>
<evidence type="ECO:0000259" key="2">
    <source>
        <dbReference type="SMART" id="SM00470"/>
    </source>
</evidence>
<dbReference type="SUPFAM" id="SSF110849">
    <property type="entry name" value="ParB/Sulfiredoxin"/>
    <property type="match status" value="1"/>
</dbReference>
<feature type="domain" description="ParB-like N-terminal" evidence="2">
    <location>
        <begin position="5"/>
        <end position="94"/>
    </location>
</feature>
<comment type="caution">
    <text evidence="3">The sequence shown here is derived from an EMBL/GenBank/DDBJ whole genome shotgun (WGS) entry which is preliminary data.</text>
</comment>
<keyword evidence="1" id="KW-0159">Chromosome partition</keyword>
<dbReference type="GO" id="GO:0003677">
    <property type="term" value="F:DNA binding"/>
    <property type="evidence" value="ECO:0007669"/>
    <property type="project" value="InterPro"/>
</dbReference>
<dbReference type="InterPro" id="IPR004437">
    <property type="entry name" value="ParB/RepB/Spo0J"/>
</dbReference>
<dbReference type="InterPro" id="IPR041468">
    <property type="entry name" value="HTH_ParB/Spo0J"/>
</dbReference>
<dbReference type="Pfam" id="PF02195">
    <property type="entry name" value="ParB_N"/>
    <property type="match status" value="1"/>
</dbReference>
<evidence type="ECO:0000313" key="3">
    <source>
        <dbReference type="EMBL" id="KKK67913.1"/>
    </source>
</evidence>
<dbReference type="EMBL" id="LAZR01059382">
    <property type="protein sequence ID" value="KKK67913.1"/>
    <property type="molecule type" value="Genomic_DNA"/>
</dbReference>
<dbReference type="SMART" id="SM00470">
    <property type="entry name" value="ParB"/>
    <property type="match status" value="1"/>
</dbReference>
<sequence>MALVKEIPIGKIKVGEHEQRLSLDDESITGLADSIGRVGLIYPCIVHSEGDHYVLVEGHRRLAAHRKLGRETVACIEFDVGKSQVSEIAFAGNFFHKELSPVELAGAINDVFKSGSMTIEEMAVGFHKSPHWVKSMMAICDWPKDVLEVLHVKGISVSAAHNLALVTDDTYRDFLLRNAVEQGASARTTSAWLQAWRTMQPQEEAIQAEPVPGQAMPQPVIPQGPCFCCVQVFPVNEMSHVPVCGACVQILRSMSQPNV</sequence>
<gene>
    <name evidence="3" type="ORF">LCGC14_2949320</name>
</gene>
<protein>
    <recommendedName>
        <fullName evidence="2">ParB-like N-terminal domain-containing protein</fullName>
    </recommendedName>
</protein>